<protein>
    <submittedName>
        <fullName evidence="2">DUF3021 family protein</fullName>
    </submittedName>
</protein>
<comment type="caution">
    <text evidence="2">The sequence shown here is derived from an EMBL/GenBank/DDBJ whole genome shotgun (WGS) entry which is preliminary data.</text>
</comment>
<feature type="transmembrane region" description="Helical" evidence="1">
    <location>
        <begin position="98"/>
        <end position="116"/>
    </location>
</feature>
<reference evidence="2 3" key="1">
    <citation type="submission" date="2020-07" db="EMBL/GenBank/DDBJ databases">
        <title>Fungal Genomes of the International Space Station.</title>
        <authorList>
            <person name="Seuylemezian A."/>
            <person name="Singh N.K."/>
            <person name="Wood J."/>
            <person name="Venkateswaran K."/>
        </authorList>
    </citation>
    <scope>NUCLEOTIDE SEQUENCE [LARGE SCALE GENOMIC DNA]</scope>
    <source>
        <strain evidence="2 3">PL-B2</strain>
    </source>
</reference>
<feature type="transmembrane region" description="Helical" evidence="1">
    <location>
        <begin position="36"/>
        <end position="54"/>
    </location>
</feature>
<feature type="transmembrane region" description="Helical" evidence="1">
    <location>
        <begin position="66"/>
        <end position="86"/>
    </location>
</feature>
<dbReference type="Proteomes" id="UP000769780">
    <property type="component" value="Unassembled WGS sequence"/>
</dbReference>
<evidence type="ECO:0000256" key="1">
    <source>
        <dbReference type="SAM" id="Phobius"/>
    </source>
</evidence>
<keyword evidence="1" id="KW-0472">Membrane</keyword>
<name>A0ABS7K0D6_9BACI</name>
<dbReference type="Pfam" id="PF11457">
    <property type="entry name" value="DUF3021"/>
    <property type="match status" value="1"/>
</dbReference>
<feature type="transmembrane region" description="Helical" evidence="1">
    <location>
        <begin position="7"/>
        <end position="24"/>
    </location>
</feature>
<keyword evidence="3" id="KW-1185">Reference proteome</keyword>
<accession>A0ABS7K0D6</accession>
<dbReference type="EMBL" id="JACWFH010000006">
    <property type="protein sequence ID" value="MBY0095713.1"/>
    <property type="molecule type" value="Genomic_DNA"/>
</dbReference>
<organism evidence="2 3">
    <name type="scientific">Mesobacillus maritimus</name>
    <dbReference type="NCBI Taxonomy" id="1643336"/>
    <lineage>
        <taxon>Bacteria</taxon>
        <taxon>Bacillati</taxon>
        <taxon>Bacillota</taxon>
        <taxon>Bacilli</taxon>
        <taxon>Bacillales</taxon>
        <taxon>Bacillaceae</taxon>
        <taxon>Mesobacillus</taxon>
    </lineage>
</organism>
<gene>
    <name evidence="2" type="ORF">H0185_02625</name>
</gene>
<dbReference type="RefSeq" id="WP_221870940.1">
    <property type="nucleotide sequence ID" value="NZ_JACWFH010000006.1"/>
</dbReference>
<proteinExistence type="predicted"/>
<keyword evidence="1" id="KW-0812">Transmembrane</keyword>
<dbReference type="InterPro" id="IPR021560">
    <property type="entry name" value="DUF3021"/>
</dbReference>
<evidence type="ECO:0000313" key="3">
    <source>
        <dbReference type="Proteomes" id="UP000769780"/>
    </source>
</evidence>
<keyword evidence="1" id="KW-1133">Transmembrane helix</keyword>
<sequence length="131" mass="15162">MKLLVKGLIRGVIPLSVLLVLSLYNKFQGLGPNAEVFFFYGLIAFFLGLASVLYEIKQWSFAKQILVHYLVMLITVFPTLLLSGFYQLHSFEDVLNVYFQFNKVGLILFLSTYLIFRLRKKVSYHKSKILS</sequence>
<evidence type="ECO:0000313" key="2">
    <source>
        <dbReference type="EMBL" id="MBY0095713.1"/>
    </source>
</evidence>